<name>G6AVL1_9BACT</name>
<evidence type="ECO:0000313" key="3">
    <source>
        <dbReference type="Proteomes" id="UP000004407"/>
    </source>
</evidence>
<accession>G6AVL1</accession>
<reference evidence="2 3" key="1">
    <citation type="submission" date="2011-08" db="EMBL/GenBank/DDBJ databases">
        <authorList>
            <person name="Weinstock G."/>
            <person name="Sodergren E."/>
            <person name="Clifton S."/>
            <person name="Fulton L."/>
            <person name="Fulton B."/>
            <person name="Courtney L."/>
            <person name="Fronick C."/>
            <person name="Harrison M."/>
            <person name="Strong C."/>
            <person name="Farmer C."/>
            <person name="Delahaunty K."/>
            <person name="Markovic C."/>
            <person name="Hall O."/>
            <person name="Minx P."/>
            <person name="Tomlinson C."/>
            <person name="Mitreva M."/>
            <person name="Hou S."/>
            <person name="Chen J."/>
            <person name="Wollam A."/>
            <person name="Pepin K.H."/>
            <person name="Johnson M."/>
            <person name="Bhonagiri V."/>
            <person name="Zhang X."/>
            <person name="Suruliraj S."/>
            <person name="Warren W."/>
            <person name="Chinwalla A."/>
            <person name="Mardis E.R."/>
            <person name="Wilson R.K."/>
        </authorList>
    </citation>
    <scope>NUCLEOTIDE SEQUENCE [LARGE SCALE GENOMIC DNA]</scope>
    <source>
        <strain evidence="2 3">DSM 18206</strain>
    </source>
</reference>
<feature type="transmembrane region" description="Helical" evidence="1">
    <location>
        <begin position="12"/>
        <end position="35"/>
    </location>
</feature>
<organism evidence="2 3">
    <name type="scientific">Leyella stercorea DSM 18206</name>
    <dbReference type="NCBI Taxonomy" id="1002367"/>
    <lineage>
        <taxon>Bacteria</taxon>
        <taxon>Pseudomonadati</taxon>
        <taxon>Bacteroidota</taxon>
        <taxon>Bacteroidia</taxon>
        <taxon>Bacteroidales</taxon>
        <taxon>Prevotellaceae</taxon>
        <taxon>Leyella</taxon>
    </lineage>
</organism>
<dbReference type="EMBL" id="AFZZ01000059">
    <property type="protein sequence ID" value="EHJ41554.1"/>
    <property type="molecule type" value="Genomic_DNA"/>
</dbReference>
<proteinExistence type="predicted"/>
<comment type="caution">
    <text evidence="2">The sequence shown here is derived from an EMBL/GenBank/DDBJ whole genome shotgun (WGS) entry which is preliminary data.</text>
</comment>
<dbReference type="Proteomes" id="UP000004407">
    <property type="component" value="Unassembled WGS sequence"/>
</dbReference>
<protein>
    <submittedName>
        <fullName evidence="2">Uncharacterized protein</fullName>
    </submittedName>
</protein>
<keyword evidence="1" id="KW-0472">Membrane</keyword>
<keyword evidence="1" id="KW-1133">Transmembrane helix</keyword>
<evidence type="ECO:0000256" key="1">
    <source>
        <dbReference type="SAM" id="Phobius"/>
    </source>
</evidence>
<gene>
    <name evidence="2" type="ORF">HMPREF0673_00646</name>
</gene>
<sequence>MFLLLLLLEYFAIYYIVFYNYAKVILISLFANSVLQKLHFFYFLRLHRLRCAIMQMCSRSIVK</sequence>
<keyword evidence="1" id="KW-0812">Transmembrane</keyword>
<dbReference type="AlphaFoldDB" id="G6AVL1"/>
<dbReference type="HOGENOM" id="CLU_2882204_0_0_10"/>
<evidence type="ECO:0000313" key="2">
    <source>
        <dbReference type="EMBL" id="EHJ41554.1"/>
    </source>
</evidence>